<feature type="transmembrane region" description="Helical" evidence="10">
    <location>
        <begin position="371"/>
        <end position="393"/>
    </location>
</feature>
<feature type="transmembrane region" description="Helical" evidence="10">
    <location>
        <begin position="137"/>
        <end position="159"/>
    </location>
</feature>
<comment type="subcellular location">
    <subcellularLocation>
        <location evidence="10">Cell inner membrane</location>
        <topology evidence="10">Multi-pass membrane protein</topology>
    </subcellularLocation>
    <subcellularLocation>
        <location evidence="2">Cell membrane</location>
        <topology evidence="2">Multi-pass membrane protein</topology>
    </subcellularLocation>
</comment>
<keyword evidence="5 10" id="KW-0813">Transport</keyword>
<evidence type="ECO:0000256" key="1">
    <source>
        <dbReference type="ARBA" id="ARBA00003279"/>
    </source>
</evidence>
<keyword evidence="6" id="KW-1003">Cell membrane</keyword>
<dbReference type="InterPro" id="IPR001958">
    <property type="entry name" value="Tet-R_TetA/multi-R_MdtG-like"/>
</dbReference>
<evidence type="ECO:0000256" key="7">
    <source>
        <dbReference type="ARBA" id="ARBA00022692"/>
    </source>
</evidence>
<dbReference type="Pfam" id="PF07690">
    <property type="entry name" value="MFS_1"/>
    <property type="match status" value="1"/>
</dbReference>
<dbReference type="RefSeq" id="WP_071834588.1">
    <property type="nucleotide sequence ID" value="NZ_LSRP01000107.1"/>
</dbReference>
<evidence type="ECO:0000259" key="11">
    <source>
        <dbReference type="PROSITE" id="PS50850"/>
    </source>
</evidence>
<evidence type="ECO:0000256" key="4">
    <source>
        <dbReference type="ARBA" id="ARBA00007520"/>
    </source>
</evidence>
<dbReference type="GO" id="GO:0005886">
    <property type="term" value="C:plasma membrane"/>
    <property type="evidence" value="ECO:0007669"/>
    <property type="project" value="UniProtKB-SubCell"/>
</dbReference>
<evidence type="ECO:0000256" key="9">
    <source>
        <dbReference type="ARBA" id="ARBA00023136"/>
    </source>
</evidence>
<protein>
    <recommendedName>
        <fullName evidence="10">Bcr/CflA family efflux transporter</fullName>
    </recommendedName>
</protein>
<keyword evidence="7 10" id="KW-0812">Transmembrane</keyword>
<gene>
    <name evidence="12" type="ORF">AX760_05495</name>
</gene>
<comment type="function">
    <text evidence="1">Resistance to tetracycline by an active tetracycline efflux. This is an energy-dependent process that decreases the accumulation of the antibiotic in whole cells. This protein functions as a metal-tetracycline/H(+) antiporter.</text>
</comment>
<feature type="transmembrane region" description="Helical" evidence="10">
    <location>
        <begin position="50"/>
        <end position="68"/>
    </location>
</feature>
<feature type="domain" description="Major facilitator superfamily (MFS) profile" evidence="11">
    <location>
        <begin position="14"/>
        <end position="397"/>
    </location>
</feature>
<evidence type="ECO:0000256" key="8">
    <source>
        <dbReference type="ARBA" id="ARBA00022989"/>
    </source>
</evidence>
<dbReference type="SUPFAM" id="SSF103473">
    <property type="entry name" value="MFS general substrate transporter"/>
    <property type="match status" value="1"/>
</dbReference>
<keyword evidence="10" id="KW-0997">Cell inner membrane</keyword>
<evidence type="ECO:0000313" key="12">
    <source>
        <dbReference type="EMBL" id="OJF93451.1"/>
    </source>
</evidence>
<name>A0A657LQ28_9HYPH</name>
<dbReference type="PRINTS" id="PR01035">
    <property type="entry name" value="TCRTETA"/>
</dbReference>
<dbReference type="GO" id="GO:0042910">
    <property type="term" value="F:xenobiotic transmembrane transporter activity"/>
    <property type="evidence" value="ECO:0007669"/>
    <property type="project" value="InterPro"/>
</dbReference>
<keyword evidence="8 10" id="KW-1133">Transmembrane helix</keyword>
<dbReference type="PANTHER" id="PTHR23501:SF169">
    <property type="entry name" value="SLR0616 PROTEIN"/>
    <property type="match status" value="1"/>
</dbReference>
<keyword evidence="13" id="KW-1185">Reference proteome</keyword>
<feature type="transmembrane region" description="Helical" evidence="10">
    <location>
        <begin position="250"/>
        <end position="268"/>
    </location>
</feature>
<dbReference type="OrthoDB" id="9800416at2"/>
<dbReference type="NCBIfam" id="TIGR00710">
    <property type="entry name" value="efflux_Bcr_CflA"/>
    <property type="match status" value="1"/>
</dbReference>
<dbReference type="Proteomes" id="UP000182661">
    <property type="component" value="Unassembled WGS sequence"/>
</dbReference>
<comment type="caution">
    <text evidence="12">The sequence shown here is derived from an EMBL/GenBank/DDBJ whole genome shotgun (WGS) entry which is preliminary data.</text>
</comment>
<sequence length="408" mass="42204">MTRTRFLDRNTPPHIATLVLIAGLSALNMNMFLPALPAMAADFESSYATIQLAISGYLAGTAVLQLIIGPLSDRYGRRPVLLSGIGLFLLATLVCIAATSIEVFLVGRMLQTTLIAGLVLSRAIVRDMVPMEEAASMIGYVTMGMTIVPMIGPVLGGVLSDLFGWQANFVAILVFGLLVMAIVWLDLKETNDSPSASFAAQFKAYPELLSSGAFWGYTLTTTFASGVFFAFLGGAPFVGSTLLGMSPTALGLYFCFTAFGYMVGNFLSGRYARRIGTGRMMLAGGVITLAGTVITGALFLGGLETALAFFAPMFLVGVGNGVSLPSANAGIVSVRPHLAGSASGLGGALTIGGGAVLSALAGALLTIETGIYPLLVVMAAASLAGIAATLSVIGADRRVRTRLSEQQG</sequence>
<accession>A0A657LQ28</accession>
<feature type="transmembrane region" description="Helical" evidence="10">
    <location>
        <begin position="280"/>
        <end position="300"/>
    </location>
</feature>
<dbReference type="InterPro" id="IPR011701">
    <property type="entry name" value="MFS"/>
</dbReference>
<evidence type="ECO:0000256" key="5">
    <source>
        <dbReference type="ARBA" id="ARBA00022448"/>
    </source>
</evidence>
<feature type="transmembrane region" description="Helical" evidence="10">
    <location>
        <begin position="208"/>
        <end position="230"/>
    </location>
</feature>
<dbReference type="InterPro" id="IPR020846">
    <property type="entry name" value="MFS_dom"/>
</dbReference>
<organism evidence="12 13">
    <name type="scientific">Pararhizobium antarcticum</name>
    <dbReference type="NCBI Taxonomy" id="1798805"/>
    <lineage>
        <taxon>Bacteria</taxon>
        <taxon>Pseudomonadati</taxon>
        <taxon>Pseudomonadota</taxon>
        <taxon>Alphaproteobacteria</taxon>
        <taxon>Hyphomicrobiales</taxon>
        <taxon>Rhizobiaceae</taxon>
        <taxon>Rhizobium/Agrobacterium group</taxon>
        <taxon>Pararhizobium</taxon>
    </lineage>
</organism>
<feature type="transmembrane region" description="Helical" evidence="10">
    <location>
        <begin position="80"/>
        <end position="99"/>
    </location>
</feature>
<comment type="similarity">
    <text evidence="4">Belongs to the major facilitator superfamily. TCR/Tet family.</text>
</comment>
<dbReference type="GO" id="GO:1990961">
    <property type="term" value="P:xenobiotic detoxification by transmembrane export across the plasma membrane"/>
    <property type="evidence" value="ECO:0007669"/>
    <property type="project" value="InterPro"/>
</dbReference>
<feature type="transmembrane region" description="Helical" evidence="10">
    <location>
        <begin position="306"/>
        <end position="324"/>
    </location>
</feature>
<dbReference type="InterPro" id="IPR005829">
    <property type="entry name" value="Sugar_transporter_CS"/>
</dbReference>
<evidence type="ECO:0000313" key="13">
    <source>
        <dbReference type="Proteomes" id="UP000182661"/>
    </source>
</evidence>
<comment type="caution">
    <text evidence="10">Lacks conserved residue(s) required for the propagation of feature annotation.</text>
</comment>
<dbReference type="PROSITE" id="PS00216">
    <property type="entry name" value="SUGAR_TRANSPORT_1"/>
    <property type="match status" value="1"/>
</dbReference>
<feature type="transmembrane region" description="Helical" evidence="10">
    <location>
        <begin position="345"/>
        <end position="365"/>
    </location>
</feature>
<reference evidence="12 13" key="1">
    <citation type="submission" date="2016-02" db="EMBL/GenBank/DDBJ databases">
        <title>Genome sequencing of a beta-galactosidase producing bacteria Rhizobium sp. 59.</title>
        <authorList>
            <person name="Wang D."/>
            <person name="Kot W."/>
            <person name="Qin Y."/>
            <person name="Hansen L."/>
            <person name="Naqvi K."/>
            <person name="Rensing C."/>
        </authorList>
    </citation>
    <scope>NUCLEOTIDE SEQUENCE [LARGE SCALE GENOMIC DNA]</scope>
    <source>
        <strain evidence="12 13">59</strain>
    </source>
</reference>
<dbReference type="EMBL" id="LSRP01000107">
    <property type="protein sequence ID" value="OJF93451.1"/>
    <property type="molecule type" value="Genomic_DNA"/>
</dbReference>
<dbReference type="PANTHER" id="PTHR23501">
    <property type="entry name" value="MAJOR FACILITATOR SUPERFAMILY"/>
    <property type="match status" value="1"/>
</dbReference>
<evidence type="ECO:0000256" key="10">
    <source>
        <dbReference type="RuleBase" id="RU365088"/>
    </source>
</evidence>
<dbReference type="InterPro" id="IPR036259">
    <property type="entry name" value="MFS_trans_sf"/>
</dbReference>
<comment type="similarity">
    <text evidence="3 10">Belongs to the major facilitator superfamily. Bcr/CmlA family.</text>
</comment>
<feature type="transmembrane region" description="Helical" evidence="10">
    <location>
        <begin position="105"/>
        <end position="125"/>
    </location>
</feature>
<dbReference type="AlphaFoldDB" id="A0A657LQ28"/>
<dbReference type="CDD" id="cd17320">
    <property type="entry name" value="MFS_MdfA_MDR_like"/>
    <property type="match status" value="1"/>
</dbReference>
<evidence type="ECO:0000256" key="6">
    <source>
        <dbReference type="ARBA" id="ARBA00022475"/>
    </source>
</evidence>
<evidence type="ECO:0000256" key="3">
    <source>
        <dbReference type="ARBA" id="ARBA00006236"/>
    </source>
</evidence>
<evidence type="ECO:0000256" key="2">
    <source>
        <dbReference type="ARBA" id="ARBA00004651"/>
    </source>
</evidence>
<proteinExistence type="inferred from homology"/>
<keyword evidence="9 10" id="KW-0472">Membrane</keyword>
<feature type="transmembrane region" description="Helical" evidence="10">
    <location>
        <begin position="165"/>
        <end position="187"/>
    </location>
</feature>
<dbReference type="InterPro" id="IPR004812">
    <property type="entry name" value="Efflux_drug-R_Bcr/CmlA"/>
</dbReference>
<dbReference type="Gene3D" id="1.20.1720.10">
    <property type="entry name" value="Multidrug resistance protein D"/>
    <property type="match status" value="1"/>
</dbReference>
<dbReference type="PROSITE" id="PS50850">
    <property type="entry name" value="MFS"/>
    <property type="match status" value="1"/>
</dbReference>